<comment type="similarity">
    <text evidence="1 3">Belongs to the UPP synthase family.</text>
</comment>
<evidence type="ECO:0000256" key="1">
    <source>
        <dbReference type="ARBA" id="ARBA00005432"/>
    </source>
</evidence>
<dbReference type="GO" id="GO:0005783">
    <property type="term" value="C:endoplasmic reticulum"/>
    <property type="evidence" value="ECO:0007669"/>
    <property type="project" value="TreeGrafter"/>
</dbReference>
<proteinExistence type="inferred from homology"/>
<evidence type="ECO:0000256" key="2">
    <source>
        <dbReference type="ARBA" id="ARBA00022679"/>
    </source>
</evidence>
<protein>
    <recommendedName>
        <fullName evidence="3">Alkyl transferase</fullName>
        <ecNumber evidence="3">2.5.1.-</ecNumber>
    </recommendedName>
</protein>
<dbReference type="Proteomes" id="UP001159364">
    <property type="component" value="Linkage Group LG08"/>
</dbReference>
<dbReference type="EC" id="2.5.1.-" evidence="3"/>
<name>A0AAV8UAP3_9ROSI</name>
<sequence length="279" mass="32379">MQEAANYRAGQVLGKLISFLRKCIIRIVSVGPIPNHIAVIMDGNRRFAKKWNLVGGDGHRFGLLALMSMLKYCCEFGVEYVTIYAFSIDNFKRKPEEIQYLMDLFQEQIEWFLKEESIVDRYGLRVYFLGDLKLLPETVRLAMKRAMEATANNSNVVLSICFAYSSTNEIAHAVGESIQERQRETNHQSQVNYEDENEVFVTVADIEKHMYLVVAPDPDIIIRSSGENRLSNFLLWQSAYSYLYSPSALWPEIGFRHLLWAILNFQRTKSYLDKREKHI</sequence>
<dbReference type="Gene3D" id="3.40.1180.10">
    <property type="entry name" value="Decaprenyl diphosphate synthase-like"/>
    <property type="match status" value="1"/>
</dbReference>
<organism evidence="4 5">
    <name type="scientific">Erythroxylum novogranatense</name>
    <dbReference type="NCBI Taxonomy" id="1862640"/>
    <lineage>
        <taxon>Eukaryota</taxon>
        <taxon>Viridiplantae</taxon>
        <taxon>Streptophyta</taxon>
        <taxon>Embryophyta</taxon>
        <taxon>Tracheophyta</taxon>
        <taxon>Spermatophyta</taxon>
        <taxon>Magnoliopsida</taxon>
        <taxon>eudicotyledons</taxon>
        <taxon>Gunneridae</taxon>
        <taxon>Pentapetalae</taxon>
        <taxon>rosids</taxon>
        <taxon>fabids</taxon>
        <taxon>Malpighiales</taxon>
        <taxon>Erythroxylaceae</taxon>
        <taxon>Erythroxylum</taxon>
    </lineage>
</organism>
<dbReference type="InterPro" id="IPR001441">
    <property type="entry name" value="UPP_synth-like"/>
</dbReference>
<dbReference type="PANTHER" id="PTHR10291">
    <property type="entry name" value="DEHYDRODOLICHYL DIPHOSPHATE SYNTHASE FAMILY MEMBER"/>
    <property type="match status" value="1"/>
</dbReference>
<dbReference type="Pfam" id="PF01255">
    <property type="entry name" value="Prenyltransf"/>
    <property type="match status" value="1"/>
</dbReference>
<dbReference type="CDD" id="cd00475">
    <property type="entry name" value="Cis_IPPS"/>
    <property type="match status" value="1"/>
</dbReference>
<keyword evidence="2 3" id="KW-0808">Transferase</keyword>
<comment type="caution">
    <text evidence="4">The sequence shown here is derived from an EMBL/GenBank/DDBJ whole genome shotgun (WGS) entry which is preliminary data.</text>
</comment>
<dbReference type="NCBIfam" id="TIGR00055">
    <property type="entry name" value="uppS"/>
    <property type="match status" value="1"/>
</dbReference>
<dbReference type="AlphaFoldDB" id="A0AAV8UAP3"/>
<evidence type="ECO:0000313" key="4">
    <source>
        <dbReference type="EMBL" id="KAJ8899478.1"/>
    </source>
</evidence>
<dbReference type="InterPro" id="IPR018520">
    <property type="entry name" value="UPP_synth-like_CS"/>
</dbReference>
<dbReference type="GO" id="GO:0016094">
    <property type="term" value="P:polyprenol biosynthetic process"/>
    <property type="evidence" value="ECO:0007669"/>
    <property type="project" value="TreeGrafter"/>
</dbReference>
<evidence type="ECO:0000256" key="3">
    <source>
        <dbReference type="RuleBase" id="RU363018"/>
    </source>
</evidence>
<dbReference type="GO" id="GO:0045547">
    <property type="term" value="F:ditrans,polycis-polyprenyl diphosphate synthase [(2E,6E)-farnesyl diphosphate specific] activity"/>
    <property type="evidence" value="ECO:0007669"/>
    <property type="project" value="TreeGrafter"/>
</dbReference>
<dbReference type="HAMAP" id="MF_01139">
    <property type="entry name" value="ISPT"/>
    <property type="match status" value="1"/>
</dbReference>
<dbReference type="PROSITE" id="PS01066">
    <property type="entry name" value="UPP_SYNTHASE"/>
    <property type="match status" value="1"/>
</dbReference>
<gene>
    <name evidence="4" type="ORF">K2173_018452</name>
</gene>
<evidence type="ECO:0000313" key="5">
    <source>
        <dbReference type="Proteomes" id="UP001159364"/>
    </source>
</evidence>
<dbReference type="PANTHER" id="PTHR10291:SF18">
    <property type="entry name" value="DEHYDRODOLICHYL DIPHOSPHATE SYNTHASE CPT3"/>
    <property type="match status" value="1"/>
</dbReference>
<reference evidence="4 5" key="1">
    <citation type="submission" date="2021-09" db="EMBL/GenBank/DDBJ databases">
        <title>Genomic insights and catalytic innovation underlie evolution of tropane alkaloids biosynthesis.</title>
        <authorList>
            <person name="Wang Y.-J."/>
            <person name="Tian T."/>
            <person name="Huang J.-P."/>
            <person name="Huang S.-X."/>
        </authorList>
    </citation>
    <scope>NUCLEOTIDE SEQUENCE [LARGE SCALE GENOMIC DNA]</scope>
    <source>
        <strain evidence="4">KIB-2018</strain>
        <tissue evidence="4">Leaf</tissue>
    </source>
</reference>
<dbReference type="InterPro" id="IPR036424">
    <property type="entry name" value="UPP_synth-like_sf"/>
</dbReference>
<accession>A0AAV8UAP3</accession>
<dbReference type="EMBL" id="JAIWQS010000008">
    <property type="protein sequence ID" value="KAJ8899478.1"/>
    <property type="molecule type" value="Genomic_DNA"/>
</dbReference>
<keyword evidence="5" id="KW-1185">Reference proteome</keyword>
<dbReference type="SUPFAM" id="SSF64005">
    <property type="entry name" value="Undecaprenyl diphosphate synthase"/>
    <property type="match status" value="1"/>
</dbReference>